<dbReference type="PANTHER" id="PTHR47718:SF5">
    <property type="entry name" value="PROTEIN FAR1-RELATED SEQUENCE 8-LIKE"/>
    <property type="match status" value="1"/>
</dbReference>
<sequence>LEDVELAEEKDDGHWNIDLFKEIHASQQGEILQQEQAYDGEHSYNGENGMGEEEEEEEEEGNHYNVQHQRSESIQHTMQQTNNLEEEDVNNFLENERIASSQGDNGEIDKQYIPREGMEFESAEKAHIYFNKYAYLAGFAAVRAHHARTQSKKRNNEVIRVTYKCNKQGQQDTSKEGNTQEEEIQTERDTNYQRGKGCKIFESPQRYDRTRKKLIRTLNECNIPTKKMMYLLSHLRGGLQATPYRDKDISNYRGKIKRETSQTDMTQALLYFTKKKEEDPSFYYKFLVDSDSKVKCVFWTDPRSVRYYQEFGDCVSFDTTYLTNKYRMPFAPFAGITGHGLTCIFGCALISDETTDTFKWLFQTFLEAMKGKEPKSIMTDQDGAMRTAIAEIFPKTNHRNCVFHIKYKAEMKCGRSLDKKQGTTENCLTLREELNDIIDNSLTKEEFETQWHQLINKYGVQHVKYIQIMYTTRERWVPVWFKQEFYPFINTTSRSESTNARFKRNLWSHYYMEHQAQEAYNLRIFLKFQWQLRQTTRLRADEVEEGRIYKVYAQQQHSVNQSRNRTYIVVMDTQDENYSCICCKFQKDGILCSHILKVMMRKDISKIPDKYIIQRWRKRETKMFFTSPGCLPEEASDLRYNTLSLMAAEMVAEG</sequence>
<proteinExistence type="predicted"/>
<gene>
    <name evidence="7" type="ORF">BDA96_01G009400</name>
</gene>
<dbReference type="SMART" id="SM00575">
    <property type="entry name" value="ZnF_PMZ"/>
    <property type="match status" value="1"/>
</dbReference>
<evidence type="ECO:0000256" key="2">
    <source>
        <dbReference type="ARBA" id="ARBA00022771"/>
    </source>
</evidence>
<name>A0A921UVP4_SORBI</name>
<dbReference type="InterPro" id="IPR006564">
    <property type="entry name" value="Znf_PMZ"/>
</dbReference>
<dbReference type="GO" id="GO:0008270">
    <property type="term" value="F:zinc ion binding"/>
    <property type="evidence" value="ECO:0007669"/>
    <property type="project" value="UniProtKB-KW"/>
</dbReference>
<feature type="region of interest" description="Disordered" evidence="5">
    <location>
        <begin position="28"/>
        <end position="65"/>
    </location>
</feature>
<reference evidence="7" key="2">
    <citation type="submission" date="2020-10" db="EMBL/GenBank/DDBJ databases">
        <authorList>
            <person name="Cooper E.A."/>
            <person name="Brenton Z.W."/>
            <person name="Flinn B.S."/>
            <person name="Jenkins J."/>
            <person name="Shu S."/>
            <person name="Flowers D."/>
            <person name="Luo F."/>
            <person name="Wang Y."/>
            <person name="Xia P."/>
            <person name="Barry K."/>
            <person name="Daum C."/>
            <person name="Lipzen A."/>
            <person name="Yoshinaga Y."/>
            <person name="Schmutz J."/>
            <person name="Saski C."/>
            <person name="Vermerris W."/>
            <person name="Kresovich S."/>
        </authorList>
    </citation>
    <scope>NUCLEOTIDE SEQUENCE</scope>
</reference>
<comment type="caution">
    <text evidence="7">The sequence shown here is derived from an EMBL/GenBank/DDBJ whole genome shotgun (WGS) entry which is preliminary data.</text>
</comment>
<dbReference type="Proteomes" id="UP000807115">
    <property type="component" value="Chromosome 1"/>
</dbReference>
<feature type="domain" description="SWIM-type" evidence="6">
    <location>
        <begin position="567"/>
        <end position="603"/>
    </location>
</feature>
<accession>A0A921UVP4</accession>
<keyword evidence="3" id="KW-0862">Zinc</keyword>
<evidence type="ECO:0000256" key="3">
    <source>
        <dbReference type="ARBA" id="ARBA00022833"/>
    </source>
</evidence>
<dbReference type="Pfam" id="PF04434">
    <property type="entry name" value="SWIM"/>
    <property type="match status" value="1"/>
</dbReference>
<dbReference type="PROSITE" id="PS50966">
    <property type="entry name" value="ZF_SWIM"/>
    <property type="match status" value="1"/>
</dbReference>
<keyword evidence="1" id="KW-0479">Metal-binding</keyword>
<feature type="region of interest" description="Disordered" evidence="5">
    <location>
        <begin position="167"/>
        <end position="191"/>
    </location>
</feature>
<dbReference type="InterPro" id="IPR007527">
    <property type="entry name" value="Znf_SWIM"/>
</dbReference>
<evidence type="ECO:0000313" key="7">
    <source>
        <dbReference type="EMBL" id="KAG0546609.1"/>
    </source>
</evidence>
<dbReference type="Pfam" id="PF10551">
    <property type="entry name" value="MULE"/>
    <property type="match status" value="1"/>
</dbReference>
<feature type="compositionally biased region" description="Acidic residues" evidence="5">
    <location>
        <begin position="50"/>
        <end position="60"/>
    </location>
</feature>
<evidence type="ECO:0000256" key="5">
    <source>
        <dbReference type="SAM" id="MobiDB-lite"/>
    </source>
</evidence>
<dbReference type="InterPro" id="IPR018289">
    <property type="entry name" value="MULE_transposase_dom"/>
</dbReference>
<evidence type="ECO:0000313" key="8">
    <source>
        <dbReference type="Proteomes" id="UP000807115"/>
    </source>
</evidence>
<evidence type="ECO:0000256" key="1">
    <source>
        <dbReference type="ARBA" id="ARBA00022723"/>
    </source>
</evidence>
<feature type="non-terminal residue" evidence="7">
    <location>
        <position position="1"/>
    </location>
</feature>
<evidence type="ECO:0000256" key="4">
    <source>
        <dbReference type="PROSITE-ProRule" id="PRU00325"/>
    </source>
</evidence>
<reference evidence="7" key="1">
    <citation type="journal article" date="2019" name="BMC Genomics">
        <title>A new reference genome for Sorghum bicolor reveals high levels of sequence similarity between sweet and grain genotypes: implications for the genetics of sugar metabolism.</title>
        <authorList>
            <person name="Cooper E.A."/>
            <person name="Brenton Z.W."/>
            <person name="Flinn B.S."/>
            <person name="Jenkins J."/>
            <person name="Shu S."/>
            <person name="Flowers D."/>
            <person name="Luo F."/>
            <person name="Wang Y."/>
            <person name="Xia P."/>
            <person name="Barry K."/>
            <person name="Daum C."/>
            <person name="Lipzen A."/>
            <person name="Yoshinaga Y."/>
            <person name="Schmutz J."/>
            <person name="Saski C."/>
            <person name="Vermerris W."/>
            <person name="Kresovich S."/>
        </authorList>
    </citation>
    <scope>NUCLEOTIDE SEQUENCE</scope>
</reference>
<organism evidence="7 8">
    <name type="scientific">Sorghum bicolor</name>
    <name type="common">Sorghum</name>
    <name type="synonym">Sorghum vulgare</name>
    <dbReference type="NCBI Taxonomy" id="4558"/>
    <lineage>
        <taxon>Eukaryota</taxon>
        <taxon>Viridiplantae</taxon>
        <taxon>Streptophyta</taxon>
        <taxon>Embryophyta</taxon>
        <taxon>Tracheophyta</taxon>
        <taxon>Spermatophyta</taxon>
        <taxon>Magnoliopsida</taxon>
        <taxon>Liliopsida</taxon>
        <taxon>Poales</taxon>
        <taxon>Poaceae</taxon>
        <taxon>PACMAD clade</taxon>
        <taxon>Panicoideae</taxon>
        <taxon>Andropogonodae</taxon>
        <taxon>Andropogoneae</taxon>
        <taxon>Sorghinae</taxon>
        <taxon>Sorghum</taxon>
    </lineage>
</organism>
<keyword evidence="2 4" id="KW-0863">Zinc-finger</keyword>
<evidence type="ECO:0000259" key="6">
    <source>
        <dbReference type="PROSITE" id="PS50966"/>
    </source>
</evidence>
<protein>
    <recommendedName>
        <fullName evidence="6">SWIM-type domain-containing protein</fullName>
    </recommendedName>
</protein>
<dbReference type="PANTHER" id="PTHR47718">
    <property type="entry name" value="OS01G0519700 PROTEIN"/>
    <property type="match status" value="1"/>
</dbReference>
<dbReference type="EMBL" id="CM027680">
    <property type="protein sequence ID" value="KAG0546609.1"/>
    <property type="molecule type" value="Genomic_DNA"/>
</dbReference>
<dbReference type="AlphaFoldDB" id="A0A921UVP4"/>